<gene>
    <name evidence="1" type="ORF">KALB_4876</name>
</gene>
<dbReference type="Proteomes" id="UP000019225">
    <property type="component" value="Chromosome"/>
</dbReference>
<evidence type="ECO:0000313" key="1">
    <source>
        <dbReference type="EMBL" id="AHH98238.1"/>
    </source>
</evidence>
<dbReference type="EMBL" id="CP007155">
    <property type="protein sequence ID" value="AHH98238.1"/>
    <property type="molecule type" value="Genomic_DNA"/>
</dbReference>
<accession>W5WAT5</accession>
<dbReference type="STRING" id="1449976.KALB_4876"/>
<reference evidence="1 2" key="1">
    <citation type="journal article" date="2014" name="BMC Genomics">
        <title>Complete genome sequence of producer of the glycopeptide antibiotic Aculeximycin Kutzneria albida DSM 43870T, a representative of minor genus of Pseudonocardiaceae.</title>
        <authorList>
            <person name="Rebets Y."/>
            <person name="Tokovenko B."/>
            <person name="Lushchyk I."/>
            <person name="Ruckert C."/>
            <person name="Zaburannyi N."/>
            <person name="Bechthold A."/>
            <person name="Kalinowski J."/>
            <person name="Luzhetskyy A."/>
        </authorList>
    </citation>
    <scope>NUCLEOTIDE SEQUENCE [LARGE SCALE GENOMIC DNA]</scope>
    <source>
        <strain evidence="1">DSM 43870</strain>
    </source>
</reference>
<keyword evidence="2" id="KW-1185">Reference proteome</keyword>
<proteinExistence type="predicted"/>
<name>W5WAT5_9PSEU</name>
<protein>
    <submittedName>
        <fullName evidence="1">Uncharacterized protein</fullName>
    </submittedName>
</protein>
<dbReference type="KEGG" id="kal:KALB_4876"/>
<dbReference type="RefSeq" id="WP_025358266.1">
    <property type="nucleotide sequence ID" value="NZ_CP007155.1"/>
</dbReference>
<organism evidence="1 2">
    <name type="scientific">Kutzneria albida DSM 43870</name>
    <dbReference type="NCBI Taxonomy" id="1449976"/>
    <lineage>
        <taxon>Bacteria</taxon>
        <taxon>Bacillati</taxon>
        <taxon>Actinomycetota</taxon>
        <taxon>Actinomycetes</taxon>
        <taxon>Pseudonocardiales</taxon>
        <taxon>Pseudonocardiaceae</taxon>
        <taxon>Kutzneria</taxon>
    </lineage>
</organism>
<sequence>MTAIVPSNDTPVTVDGQIIGRVSFHWDAFRNAPAYEACVCGPEGEKCLCGDYKAGPLAFPTEDAAKAAIKAAHEKAGA</sequence>
<evidence type="ECO:0000313" key="2">
    <source>
        <dbReference type="Proteomes" id="UP000019225"/>
    </source>
</evidence>
<dbReference type="AlphaFoldDB" id="W5WAT5"/>
<dbReference type="HOGENOM" id="CLU_2617399_0_0_11"/>